<dbReference type="GO" id="GO:0005975">
    <property type="term" value="P:carbohydrate metabolic process"/>
    <property type="evidence" value="ECO:0007669"/>
    <property type="project" value="InterPro"/>
</dbReference>
<evidence type="ECO:0000256" key="3">
    <source>
        <dbReference type="ARBA" id="ARBA00023295"/>
    </source>
</evidence>
<dbReference type="InterPro" id="IPR051795">
    <property type="entry name" value="Glycosyl_Hydrlase_43"/>
</dbReference>
<keyword evidence="2 6" id="KW-0378">Hydrolase</keyword>
<dbReference type="GO" id="GO:0004553">
    <property type="term" value="F:hydrolase activity, hydrolyzing O-glycosyl compounds"/>
    <property type="evidence" value="ECO:0007669"/>
    <property type="project" value="InterPro"/>
</dbReference>
<proteinExistence type="inferred from homology"/>
<dbReference type="SUPFAM" id="SSF75005">
    <property type="entry name" value="Arabinanase/levansucrase/invertase"/>
    <property type="match status" value="1"/>
</dbReference>
<evidence type="ECO:0000256" key="2">
    <source>
        <dbReference type="ARBA" id="ARBA00022801"/>
    </source>
</evidence>
<sequence length="534" mass="59641">MLLPRYLLTAAIALAALASSSAAPWQPDLENGDYKNPIIYADYSDPDVVRVGDDYYMTASSFNCVPGLPILHSKDLVNWELVNYAIPRFPDSYFDTPQHGNGVWAPSFRYHDGMYYIYWGDPDRGIFRVQTEDPLGEWSAPILVKDAYGNIDACPLWDDDGRVYLVHAFANSRAGLGDVLQIQELTPEGDSVIRNRKVVFNGAHDHPTTEGPKFYKRNGYYYIFAPAGGVATGWQNVLRSKDIFGPYEIRTVLATGDTDINGPHQGAYIEQENGDSWFLHFQEVQPYGRIVHLLPVHWVDDWPVMGEDPDADGTGQPVASHAKPKSREAITPHAPAVGDEFDDGRLSLAWQWHANWRPHWYSLSDTEGSLSLRSQWIPKLPANLWNAPHLLLQKMPAPEFTASTKIDASELLPGEHSGLLVMGMDYALLSINRKSDGSYELALSTCHDARRQNQERVVAKQPIPTPHGFLRVDVEDGGICQFSFSNDGEQYAEIGEPFQAVEGRWIGAKVGLVAIKPSKTGAYGQADFDFFRIE</sequence>
<dbReference type="Proteomes" id="UP000526501">
    <property type="component" value="Unassembled WGS sequence"/>
</dbReference>
<keyword evidence="11" id="KW-1185">Reference proteome</keyword>
<accession>A0A7X1B573</accession>
<name>A0A7X1B573_9BACT</name>
<evidence type="ECO:0000256" key="4">
    <source>
        <dbReference type="PIRSR" id="PIRSR606710-1"/>
    </source>
</evidence>
<comment type="caution">
    <text evidence="10">The sequence shown here is derived from an EMBL/GenBank/DDBJ whole genome shotgun (WGS) entry which is preliminary data.</text>
</comment>
<comment type="similarity">
    <text evidence="1 6">Belongs to the glycosyl hydrolase 43 family.</text>
</comment>
<evidence type="ECO:0000256" key="1">
    <source>
        <dbReference type="ARBA" id="ARBA00009865"/>
    </source>
</evidence>
<feature type="signal peptide" evidence="8">
    <location>
        <begin position="1"/>
        <end position="22"/>
    </location>
</feature>
<feature type="active site" description="Proton acceptor" evidence="4">
    <location>
        <position position="45"/>
    </location>
</feature>
<feature type="active site" description="Proton donor" evidence="4">
    <location>
        <position position="210"/>
    </location>
</feature>
<evidence type="ECO:0000313" key="10">
    <source>
        <dbReference type="EMBL" id="MBC2605864.1"/>
    </source>
</evidence>
<dbReference type="SUPFAM" id="SSF49899">
    <property type="entry name" value="Concanavalin A-like lectins/glucanases"/>
    <property type="match status" value="1"/>
</dbReference>
<gene>
    <name evidence="10" type="ORF">H5P27_07390</name>
</gene>
<feature type="region of interest" description="Disordered" evidence="7">
    <location>
        <begin position="309"/>
        <end position="328"/>
    </location>
</feature>
<dbReference type="InterPro" id="IPR023296">
    <property type="entry name" value="Glyco_hydro_beta-prop_sf"/>
</dbReference>
<dbReference type="InterPro" id="IPR006710">
    <property type="entry name" value="Glyco_hydro_43"/>
</dbReference>
<feature type="domain" description="Beta-xylosidase C-terminal Concanavalin A-like" evidence="9">
    <location>
        <begin position="339"/>
        <end position="534"/>
    </location>
</feature>
<evidence type="ECO:0000313" key="11">
    <source>
        <dbReference type="Proteomes" id="UP000526501"/>
    </source>
</evidence>
<evidence type="ECO:0000256" key="8">
    <source>
        <dbReference type="SAM" id="SignalP"/>
    </source>
</evidence>
<dbReference type="Gene3D" id="2.60.120.200">
    <property type="match status" value="1"/>
</dbReference>
<dbReference type="EMBL" id="JACHVC010000007">
    <property type="protein sequence ID" value="MBC2605864.1"/>
    <property type="molecule type" value="Genomic_DNA"/>
</dbReference>
<dbReference type="Pfam" id="PF04616">
    <property type="entry name" value="Glyco_hydro_43"/>
    <property type="match status" value="1"/>
</dbReference>
<dbReference type="AlphaFoldDB" id="A0A7X1B573"/>
<dbReference type="PANTHER" id="PTHR42812">
    <property type="entry name" value="BETA-XYLOSIDASE"/>
    <property type="match status" value="1"/>
</dbReference>
<dbReference type="Gene3D" id="2.115.10.20">
    <property type="entry name" value="Glycosyl hydrolase domain, family 43"/>
    <property type="match status" value="1"/>
</dbReference>
<dbReference type="InterPro" id="IPR041542">
    <property type="entry name" value="GH43_C2"/>
</dbReference>
<feature type="site" description="Important for catalytic activity, responsible for pKa modulation of the active site Glu and correct orientation of both the proton donor and substrate" evidence="5">
    <location>
        <position position="152"/>
    </location>
</feature>
<organism evidence="10 11">
    <name type="scientific">Pelagicoccus albus</name>
    <dbReference type="NCBI Taxonomy" id="415222"/>
    <lineage>
        <taxon>Bacteria</taxon>
        <taxon>Pseudomonadati</taxon>
        <taxon>Verrucomicrobiota</taxon>
        <taxon>Opitutia</taxon>
        <taxon>Puniceicoccales</taxon>
        <taxon>Pelagicoccaceae</taxon>
        <taxon>Pelagicoccus</taxon>
    </lineage>
</organism>
<evidence type="ECO:0000259" key="9">
    <source>
        <dbReference type="Pfam" id="PF17851"/>
    </source>
</evidence>
<evidence type="ECO:0000256" key="7">
    <source>
        <dbReference type="SAM" id="MobiDB-lite"/>
    </source>
</evidence>
<dbReference type="CDD" id="cd09001">
    <property type="entry name" value="GH43_FsAxh1-like"/>
    <property type="match status" value="1"/>
</dbReference>
<evidence type="ECO:0000256" key="5">
    <source>
        <dbReference type="PIRSR" id="PIRSR606710-2"/>
    </source>
</evidence>
<evidence type="ECO:0000256" key="6">
    <source>
        <dbReference type="RuleBase" id="RU361187"/>
    </source>
</evidence>
<dbReference type="RefSeq" id="WP_185659753.1">
    <property type="nucleotide sequence ID" value="NZ_CAWPOO010000007.1"/>
</dbReference>
<protein>
    <submittedName>
        <fullName evidence="10">Glycosyl hydrolase 43 family protein</fullName>
    </submittedName>
</protein>
<dbReference type="InterPro" id="IPR013320">
    <property type="entry name" value="ConA-like_dom_sf"/>
</dbReference>
<dbReference type="Pfam" id="PF17851">
    <property type="entry name" value="GH43_C2"/>
    <property type="match status" value="1"/>
</dbReference>
<dbReference type="PANTHER" id="PTHR42812:SF12">
    <property type="entry name" value="BETA-XYLOSIDASE-RELATED"/>
    <property type="match status" value="1"/>
</dbReference>
<keyword evidence="3 6" id="KW-0326">Glycosidase</keyword>
<keyword evidence="8" id="KW-0732">Signal</keyword>
<reference evidence="10 11" key="1">
    <citation type="submission" date="2020-07" db="EMBL/GenBank/DDBJ databases">
        <authorList>
            <person name="Feng X."/>
        </authorList>
    </citation>
    <scope>NUCLEOTIDE SEQUENCE [LARGE SCALE GENOMIC DNA]</scope>
    <source>
        <strain evidence="10 11">JCM23202</strain>
    </source>
</reference>
<feature type="chain" id="PRO_5030617956" evidence="8">
    <location>
        <begin position="23"/>
        <end position="534"/>
    </location>
</feature>